<dbReference type="EC" id="3.2.2.n1" evidence="2"/>
<keyword evidence="4" id="KW-1185">Reference proteome</keyword>
<gene>
    <name evidence="3" type="ORF">FC18_GL000497</name>
</gene>
<keyword evidence="2" id="KW-0203">Cytokinin biosynthesis</keyword>
<dbReference type="PANTHER" id="PTHR31223">
    <property type="entry name" value="LOG FAMILY PROTEIN YJL055W"/>
    <property type="match status" value="1"/>
</dbReference>
<evidence type="ECO:0000313" key="3">
    <source>
        <dbReference type="EMBL" id="KRM54278.1"/>
    </source>
</evidence>
<comment type="similarity">
    <text evidence="1 2">Belongs to the LOG family.</text>
</comment>
<dbReference type="InterPro" id="IPR005269">
    <property type="entry name" value="LOG"/>
</dbReference>
<dbReference type="GO" id="GO:0016799">
    <property type="term" value="F:hydrolase activity, hydrolyzing N-glycosyl compounds"/>
    <property type="evidence" value="ECO:0007669"/>
    <property type="project" value="TreeGrafter"/>
</dbReference>
<keyword evidence="2" id="KW-0378">Hydrolase</keyword>
<evidence type="ECO:0000313" key="4">
    <source>
        <dbReference type="Proteomes" id="UP000051679"/>
    </source>
</evidence>
<comment type="caution">
    <text evidence="3">The sequence shown here is derived from an EMBL/GenBank/DDBJ whole genome shotgun (WGS) entry which is preliminary data.</text>
</comment>
<dbReference type="EMBL" id="AYYO01000056">
    <property type="protein sequence ID" value="KRM54278.1"/>
    <property type="molecule type" value="Genomic_DNA"/>
</dbReference>
<protein>
    <recommendedName>
        <fullName evidence="2">Cytokinin riboside 5'-monophosphate phosphoribohydrolase</fullName>
        <ecNumber evidence="2">3.2.2.n1</ecNumber>
    </recommendedName>
</protein>
<dbReference type="STRING" id="1291052.FC18_GL000497"/>
<organism evidence="3 4">
    <name type="scientific">Lacticaseibacillus sharpeae JCM 1186 = DSM 20505</name>
    <dbReference type="NCBI Taxonomy" id="1291052"/>
    <lineage>
        <taxon>Bacteria</taxon>
        <taxon>Bacillati</taxon>
        <taxon>Bacillota</taxon>
        <taxon>Bacilli</taxon>
        <taxon>Lactobacillales</taxon>
        <taxon>Lactobacillaceae</taxon>
        <taxon>Lacticaseibacillus</taxon>
    </lineage>
</organism>
<dbReference type="AlphaFoldDB" id="A0A0R1ZRI3"/>
<dbReference type="PANTHER" id="PTHR31223:SF70">
    <property type="entry name" value="LOG FAMILY PROTEIN YJL055W"/>
    <property type="match status" value="1"/>
</dbReference>
<dbReference type="Pfam" id="PF03641">
    <property type="entry name" value="Lysine_decarbox"/>
    <property type="match status" value="1"/>
</dbReference>
<evidence type="ECO:0000256" key="2">
    <source>
        <dbReference type="RuleBase" id="RU363015"/>
    </source>
</evidence>
<dbReference type="InterPro" id="IPR031100">
    <property type="entry name" value="LOG_fam"/>
</dbReference>
<accession>A0A0R1ZRI3</accession>
<reference evidence="3 4" key="1">
    <citation type="journal article" date="2015" name="Genome Announc.">
        <title>Expanding the biotechnology potential of lactobacilli through comparative genomics of 213 strains and associated genera.</title>
        <authorList>
            <person name="Sun Z."/>
            <person name="Harris H.M."/>
            <person name="McCann A."/>
            <person name="Guo C."/>
            <person name="Argimon S."/>
            <person name="Zhang W."/>
            <person name="Yang X."/>
            <person name="Jeffery I.B."/>
            <person name="Cooney J.C."/>
            <person name="Kagawa T.F."/>
            <person name="Liu W."/>
            <person name="Song Y."/>
            <person name="Salvetti E."/>
            <person name="Wrobel A."/>
            <person name="Rasinkangas P."/>
            <person name="Parkhill J."/>
            <person name="Rea M.C."/>
            <person name="O'Sullivan O."/>
            <person name="Ritari J."/>
            <person name="Douillard F.P."/>
            <person name="Paul Ross R."/>
            <person name="Yang R."/>
            <person name="Briner A.E."/>
            <person name="Felis G.E."/>
            <person name="de Vos W.M."/>
            <person name="Barrangou R."/>
            <person name="Klaenhammer T.R."/>
            <person name="Caufield P.W."/>
            <person name="Cui Y."/>
            <person name="Zhang H."/>
            <person name="O'Toole P.W."/>
        </authorList>
    </citation>
    <scope>NUCLEOTIDE SEQUENCE [LARGE SCALE GENOMIC DNA]</scope>
    <source>
        <strain evidence="3 4">DSM 20505</strain>
    </source>
</reference>
<dbReference type="NCBIfam" id="TIGR00730">
    <property type="entry name" value="Rossman fold protein, TIGR00730 family"/>
    <property type="match status" value="1"/>
</dbReference>
<name>A0A0R1ZRI3_9LACO</name>
<dbReference type="GO" id="GO:0005829">
    <property type="term" value="C:cytosol"/>
    <property type="evidence" value="ECO:0007669"/>
    <property type="project" value="TreeGrafter"/>
</dbReference>
<dbReference type="PATRIC" id="fig|1291052.5.peg.508"/>
<proteinExistence type="inferred from homology"/>
<dbReference type="SUPFAM" id="SSF102405">
    <property type="entry name" value="MCP/YpsA-like"/>
    <property type="match status" value="1"/>
</dbReference>
<evidence type="ECO:0000256" key="1">
    <source>
        <dbReference type="ARBA" id="ARBA00006763"/>
    </source>
</evidence>
<dbReference type="Proteomes" id="UP000051679">
    <property type="component" value="Unassembled WGS sequence"/>
</dbReference>
<dbReference type="Gene3D" id="3.40.50.450">
    <property type="match status" value="1"/>
</dbReference>
<sequence>MTQLKISVFCGARFGKKKSYEQVATALGWYMGRSNIELIYGGSQSGIMGTISGAVLAAGGAVTGISPEGLFASEVPRYDATRNIVTKDIDERKRLLLSEPDAFLVFPGGLGTLEEISQALSWMAIDLLPAKPIGIFNMNHFYDGMVDLLDKFVDQEFANASVLDNVFVSDNFEELITQLQDNVGVNSLEEAN</sequence>
<dbReference type="GO" id="GO:0009691">
    <property type="term" value="P:cytokinin biosynthetic process"/>
    <property type="evidence" value="ECO:0007669"/>
    <property type="project" value="UniProtKB-UniRule"/>
</dbReference>